<evidence type="ECO:0000313" key="2">
    <source>
        <dbReference type="Proteomes" id="UP000004394"/>
    </source>
</evidence>
<dbReference type="BioCyc" id="PMAR862515-HMP:GMOO-1511-MONOMER"/>
<reference evidence="1" key="1">
    <citation type="submission" date="2010-07" db="EMBL/GenBank/DDBJ databases">
        <authorList>
            <person name="Muzny D."/>
            <person name="Qin X."/>
            <person name="Deng J."/>
            <person name="Jiang H."/>
            <person name="Liu Y."/>
            <person name="Qu J."/>
            <person name="Song X.-Z."/>
            <person name="Zhang L."/>
            <person name="Thornton R."/>
            <person name="Coyle M."/>
            <person name="Francisco L."/>
            <person name="Jackson L."/>
            <person name="Javaid M."/>
            <person name="Korchina V."/>
            <person name="Kovar C."/>
            <person name="Mata R."/>
            <person name="Mathew T."/>
            <person name="Ngo R."/>
            <person name="Nguyen L."/>
            <person name="Nguyen N."/>
            <person name="Okwuonu G."/>
            <person name="Ongeri F."/>
            <person name="Pham C."/>
            <person name="Simmons D."/>
            <person name="Wilczek-Boney K."/>
            <person name="Hale W."/>
            <person name="Jakkamsetti A."/>
            <person name="Pham P."/>
            <person name="Ruth R."/>
            <person name="San Lucas F."/>
            <person name="Warren J."/>
            <person name="Zhang J."/>
            <person name="Zhao Z."/>
            <person name="Zhou C."/>
            <person name="Zhu D."/>
            <person name="Lee S."/>
            <person name="Bess C."/>
            <person name="Blankenburg K."/>
            <person name="Forbes L."/>
            <person name="Fu Q."/>
            <person name="Gubbala S."/>
            <person name="Hirani K."/>
            <person name="Jayaseelan J.C."/>
            <person name="Lara F."/>
            <person name="Munidasa M."/>
            <person name="Palculict T."/>
            <person name="Patil S."/>
            <person name="Pu L.-L."/>
            <person name="Saada N."/>
            <person name="Tang L."/>
            <person name="Weissenberger G."/>
            <person name="Zhu Y."/>
            <person name="Hemphill L."/>
            <person name="Shang Y."/>
            <person name="Youmans B."/>
            <person name="Ayvaz T."/>
            <person name="Ross M."/>
            <person name="Santibanez J."/>
            <person name="Aqrawi P."/>
            <person name="Gross S."/>
            <person name="Joshi V."/>
            <person name="Fowler G."/>
            <person name="Nazareth L."/>
            <person name="Reid J."/>
            <person name="Worley K."/>
            <person name="Petrosino J."/>
            <person name="Highlander S."/>
            <person name="Gibbs R."/>
        </authorList>
    </citation>
    <scope>NUCLEOTIDE SEQUENCE [LARGE SCALE GENOMIC DNA]</scope>
    <source>
        <strain evidence="1">DSM 16973</strain>
    </source>
</reference>
<dbReference type="HOGENOM" id="CLU_3187346_0_0_10"/>
<proteinExistence type="predicted"/>
<organism evidence="1 2">
    <name type="scientific">Hoylesella marshii DSM 16973 = JCM 13450</name>
    <dbReference type="NCBI Taxonomy" id="862515"/>
    <lineage>
        <taxon>Bacteria</taxon>
        <taxon>Pseudomonadati</taxon>
        <taxon>Bacteroidota</taxon>
        <taxon>Bacteroidia</taxon>
        <taxon>Bacteroidales</taxon>
        <taxon>Prevotellaceae</taxon>
        <taxon>Hoylesella</taxon>
    </lineage>
</organism>
<sequence length="46" mass="5523">MCKDTKKVAKPETFNMKITHLPRLSIIKKRVVRIIAMRTTLTFYNW</sequence>
<accession>E0NTI6</accession>
<protein>
    <submittedName>
        <fullName evidence="1">Uncharacterized protein</fullName>
    </submittedName>
</protein>
<comment type="caution">
    <text evidence="1">The sequence shown here is derived from an EMBL/GenBank/DDBJ whole genome shotgun (WGS) entry which is preliminary data.</text>
</comment>
<gene>
    <name evidence="1" type="ORF">HMPREF0658_1488</name>
</gene>
<dbReference type="EMBL" id="AEEI01000050">
    <property type="protein sequence ID" value="EFM01369.1"/>
    <property type="molecule type" value="Genomic_DNA"/>
</dbReference>
<keyword evidence="2" id="KW-1185">Reference proteome</keyword>
<name>E0NTI6_9BACT</name>
<dbReference type="Proteomes" id="UP000004394">
    <property type="component" value="Unassembled WGS sequence"/>
</dbReference>
<dbReference type="AlphaFoldDB" id="E0NTI6"/>
<evidence type="ECO:0000313" key="1">
    <source>
        <dbReference type="EMBL" id="EFM01369.1"/>
    </source>
</evidence>